<feature type="compositionally biased region" description="Low complexity" evidence="7">
    <location>
        <begin position="82"/>
        <end position="92"/>
    </location>
</feature>
<dbReference type="AlphaFoldDB" id="B0CRP8"/>
<evidence type="ECO:0000313" key="10">
    <source>
        <dbReference type="EMBL" id="EDR15235.1"/>
    </source>
</evidence>
<evidence type="ECO:0000256" key="4">
    <source>
        <dbReference type="ARBA" id="ARBA00023163"/>
    </source>
</evidence>
<dbReference type="Gene3D" id="4.10.280.10">
    <property type="entry name" value="Helix-loop-helix DNA-binding domain"/>
    <property type="match status" value="1"/>
</dbReference>
<dbReference type="STRING" id="486041.B0CRP8"/>
<keyword evidence="4" id="KW-0804">Transcription</keyword>
<keyword evidence="3" id="KW-0238">DNA-binding</keyword>
<feature type="region of interest" description="Disordered" evidence="7">
    <location>
        <begin position="284"/>
        <end position="330"/>
    </location>
</feature>
<gene>
    <name evidence="10" type="ORF">LACBIDRAFT_320903</name>
</gene>
<proteinExistence type="predicted"/>
<feature type="compositionally biased region" description="Polar residues" evidence="7">
    <location>
        <begin position="23"/>
        <end position="43"/>
    </location>
</feature>
<keyword evidence="11" id="KW-1185">Reference proteome</keyword>
<dbReference type="InterPro" id="IPR011598">
    <property type="entry name" value="bHLH_dom"/>
</dbReference>
<dbReference type="InterPro" id="IPR052207">
    <property type="entry name" value="Max-like/E-box_TFs"/>
</dbReference>
<dbReference type="GO" id="GO:0000978">
    <property type="term" value="F:RNA polymerase II cis-regulatory region sequence-specific DNA binding"/>
    <property type="evidence" value="ECO:0007669"/>
    <property type="project" value="TreeGrafter"/>
</dbReference>
<keyword evidence="6" id="KW-0175">Coiled coil</keyword>
<protein>
    <submittedName>
        <fullName evidence="10">Predicted protein</fullName>
    </submittedName>
</protein>
<feature type="region of interest" description="Disordered" evidence="7">
    <location>
        <begin position="74"/>
        <end position="176"/>
    </location>
</feature>
<feature type="compositionally biased region" description="Low complexity" evidence="7">
    <location>
        <begin position="125"/>
        <end position="140"/>
    </location>
</feature>
<feature type="coiled-coil region" evidence="6">
    <location>
        <begin position="247"/>
        <end position="281"/>
    </location>
</feature>
<evidence type="ECO:0000256" key="5">
    <source>
        <dbReference type="ARBA" id="ARBA00023242"/>
    </source>
</evidence>
<dbReference type="InterPro" id="IPR036638">
    <property type="entry name" value="HLH_DNA-bd_sf"/>
</dbReference>
<dbReference type="GO" id="GO:0046983">
    <property type="term" value="F:protein dimerization activity"/>
    <property type="evidence" value="ECO:0007669"/>
    <property type="project" value="InterPro"/>
</dbReference>
<evidence type="ECO:0000256" key="2">
    <source>
        <dbReference type="ARBA" id="ARBA00023015"/>
    </source>
</evidence>
<evidence type="ECO:0000256" key="7">
    <source>
        <dbReference type="SAM" id="MobiDB-lite"/>
    </source>
</evidence>
<dbReference type="SUPFAM" id="SSF47459">
    <property type="entry name" value="HLH, helix-loop-helix DNA-binding domain"/>
    <property type="match status" value="1"/>
</dbReference>
<reference evidence="10 11" key="1">
    <citation type="journal article" date="2008" name="Nature">
        <title>The genome of Laccaria bicolor provides insights into mycorrhizal symbiosis.</title>
        <authorList>
            <person name="Martin F."/>
            <person name="Aerts A."/>
            <person name="Ahren D."/>
            <person name="Brun A."/>
            <person name="Danchin E.G.J."/>
            <person name="Duchaussoy F."/>
            <person name="Gibon J."/>
            <person name="Kohler A."/>
            <person name="Lindquist E."/>
            <person name="Pereda V."/>
            <person name="Salamov A."/>
            <person name="Shapiro H.J."/>
            <person name="Wuyts J."/>
            <person name="Blaudez D."/>
            <person name="Buee M."/>
            <person name="Brokstein P."/>
            <person name="Canbaeck B."/>
            <person name="Cohen D."/>
            <person name="Courty P.E."/>
            <person name="Coutinho P.M."/>
            <person name="Delaruelle C."/>
            <person name="Detter J.C."/>
            <person name="Deveau A."/>
            <person name="DiFazio S."/>
            <person name="Duplessis S."/>
            <person name="Fraissinet-Tachet L."/>
            <person name="Lucic E."/>
            <person name="Frey-Klett P."/>
            <person name="Fourrey C."/>
            <person name="Feussner I."/>
            <person name="Gay G."/>
            <person name="Grimwood J."/>
            <person name="Hoegger P.J."/>
            <person name="Jain P."/>
            <person name="Kilaru S."/>
            <person name="Labbe J."/>
            <person name="Lin Y.C."/>
            <person name="Legue V."/>
            <person name="Le Tacon F."/>
            <person name="Marmeisse R."/>
            <person name="Melayah D."/>
            <person name="Montanini B."/>
            <person name="Muratet M."/>
            <person name="Nehls U."/>
            <person name="Niculita-Hirzel H."/>
            <person name="Oudot-Le Secq M.P."/>
            <person name="Peter M."/>
            <person name="Quesneville H."/>
            <person name="Rajashekar B."/>
            <person name="Reich M."/>
            <person name="Rouhier N."/>
            <person name="Schmutz J."/>
            <person name="Yin T."/>
            <person name="Chalot M."/>
            <person name="Henrissat B."/>
            <person name="Kuees U."/>
            <person name="Lucas S."/>
            <person name="Van de Peer Y."/>
            <person name="Podila G.K."/>
            <person name="Polle A."/>
            <person name="Pukkila P.J."/>
            <person name="Richardson P.M."/>
            <person name="Rouze P."/>
            <person name="Sanders I.R."/>
            <person name="Stajich J.E."/>
            <person name="Tunlid A."/>
            <person name="Tuskan G."/>
            <person name="Grigoriev I.V."/>
        </authorList>
    </citation>
    <scope>NUCLEOTIDE SEQUENCE [LARGE SCALE GENOMIC DNA]</scope>
    <source>
        <strain evidence="11">S238N-H82 / ATCC MYA-4686</strain>
    </source>
</reference>
<dbReference type="EMBL" id="DS547091">
    <property type="protein sequence ID" value="EDR15235.1"/>
    <property type="molecule type" value="Genomic_DNA"/>
</dbReference>
<evidence type="ECO:0000313" key="11">
    <source>
        <dbReference type="Proteomes" id="UP000001194"/>
    </source>
</evidence>
<dbReference type="RefSeq" id="XP_001873443.1">
    <property type="nucleotide sequence ID" value="XM_001873408.1"/>
</dbReference>
<dbReference type="GeneID" id="6069428"/>
<dbReference type="Pfam" id="PF00010">
    <property type="entry name" value="HLH"/>
    <property type="match status" value="1"/>
</dbReference>
<dbReference type="HOGENOM" id="CLU_052375_0_0_1"/>
<feature type="compositionally biased region" description="Basic and acidic residues" evidence="7">
    <location>
        <begin position="1"/>
        <end position="14"/>
    </location>
</feature>
<keyword evidence="8" id="KW-1133">Transmembrane helix</keyword>
<dbReference type="KEGG" id="lbc:LACBIDRAFT_320903"/>
<feature type="domain" description="BHLH" evidence="9">
    <location>
        <begin position="189"/>
        <end position="239"/>
    </location>
</feature>
<evidence type="ECO:0000256" key="6">
    <source>
        <dbReference type="SAM" id="Coils"/>
    </source>
</evidence>
<keyword evidence="2" id="KW-0805">Transcription regulation</keyword>
<keyword evidence="8" id="KW-0812">Transmembrane</keyword>
<dbReference type="OrthoDB" id="5778525at2759"/>
<accession>B0CRP8</accession>
<keyword evidence="8" id="KW-0472">Membrane</keyword>
<evidence type="ECO:0000256" key="1">
    <source>
        <dbReference type="ARBA" id="ARBA00004123"/>
    </source>
</evidence>
<comment type="subcellular location">
    <subcellularLocation>
        <location evidence="1">Nucleus</location>
    </subcellularLocation>
</comment>
<name>B0CRP8_LACBS</name>
<organism evidence="11">
    <name type="scientific">Laccaria bicolor (strain S238N-H82 / ATCC MYA-4686)</name>
    <name type="common">Bicoloured deceiver</name>
    <name type="synonym">Laccaria laccata var. bicolor</name>
    <dbReference type="NCBI Taxonomy" id="486041"/>
    <lineage>
        <taxon>Eukaryota</taxon>
        <taxon>Fungi</taxon>
        <taxon>Dikarya</taxon>
        <taxon>Basidiomycota</taxon>
        <taxon>Agaricomycotina</taxon>
        <taxon>Agaricomycetes</taxon>
        <taxon>Agaricomycetidae</taxon>
        <taxon>Agaricales</taxon>
        <taxon>Agaricineae</taxon>
        <taxon>Hydnangiaceae</taxon>
        <taxon>Laccaria</taxon>
    </lineage>
</organism>
<dbReference type="PANTHER" id="PTHR15741">
    <property type="entry name" value="BASIC HELIX-LOOP-HELIX ZIP TRANSCRIPTION FACTOR"/>
    <property type="match status" value="1"/>
</dbReference>
<dbReference type="InParanoid" id="B0CRP8"/>
<dbReference type="Proteomes" id="UP000001194">
    <property type="component" value="Unassembled WGS sequence"/>
</dbReference>
<dbReference type="PANTHER" id="PTHR15741:SF27">
    <property type="entry name" value="TRANSCRIPTION FACTOR AP-4"/>
    <property type="match status" value="1"/>
</dbReference>
<feature type="transmembrane region" description="Helical" evidence="8">
    <location>
        <begin position="340"/>
        <end position="366"/>
    </location>
</feature>
<sequence>MDQQQHHPLGDDHSPIAPPYFYTQEQDPSYNISYNPQMGSYSVPQHAPQPRQMDIHQQGIQQYHNLSLINPHQYQPAGVYNSSPPHGSLPLAGSPPPPSPDLMYDPLSPPVSGSDTSADGIYHHSNSSGANSPSSSRGNSLVHRHTRYNPTPSPTSSAGRRRGRSHDSDDDDGMGVTFVENLAHTRKEATRRQRIEAEQRRRDELRDGYAKMKDVLPVSNQKSSKVSLLERGKGLLYYLGLTSHRLLRVATNHILALEKANKEMQARIATLEQEMQRLRAINEKISLGSNDTPSPRTFDGNRPLSPPPDAPVAGHSLASVRGQEPPSEHSSPSAFTCATLLFLCGMHFWGMVPVIILGGWTPGIAFSTTRRRSIPRLDPRERTGGLVVVGWIARTFEACLMPRSPAISLIDRKTLEGNGFSGESNPCRYF</sequence>
<dbReference type="PROSITE" id="PS50888">
    <property type="entry name" value="BHLH"/>
    <property type="match status" value="1"/>
</dbReference>
<evidence type="ECO:0000256" key="3">
    <source>
        <dbReference type="ARBA" id="ARBA00023125"/>
    </source>
</evidence>
<feature type="region of interest" description="Disordered" evidence="7">
    <location>
        <begin position="1"/>
        <end position="52"/>
    </location>
</feature>
<evidence type="ECO:0000256" key="8">
    <source>
        <dbReference type="SAM" id="Phobius"/>
    </source>
</evidence>
<keyword evidence="5" id="KW-0539">Nucleus</keyword>
<dbReference type="GO" id="GO:0000981">
    <property type="term" value="F:DNA-binding transcription factor activity, RNA polymerase II-specific"/>
    <property type="evidence" value="ECO:0007669"/>
    <property type="project" value="TreeGrafter"/>
</dbReference>
<dbReference type="GO" id="GO:0005634">
    <property type="term" value="C:nucleus"/>
    <property type="evidence" value="ECO:0007669"/>
    <property type="project" value="UniProtKB-SubCell"/>
</dbReference>
<evidence type="ECO:0000259" key="9">
    <source>
        <dbReference type="PROSITE" id="PS50888"/>
    </source>
</evidence>